<dbReference type="Proteomes" id="UP000286934">
    <property type="component" value="Unassembled WGS sequence"/>
</dbReference>
<dbReference type="PROSITE" id="PS51186">
    <property type="entry name" value="GNAT"/>
    <property type="match status" value="1"/>
</dbReference>
<accession>A0A432WVH7</accession>
<dbReference type="AlphaFoldDB" id="A0A432WVH7"/>
<dbReference type="InterPro" id="IPR000182">
    <property type="entry name" value="GNAT_dom"/>
</dbReference>
<organism evidence="2 3">
    <name type="scientific">Aliidiomarina shirensis</name>
    <dbReference type="NCBI Taxonomy" id="1048642"/>
    <lineage>
        <taxon>Bacteria</taxon>
        <taxon>Pseudomonadati</taxon>
        <taxon>Pseudomonadota</taxon>
        <taxon>Gammaproteobacteria</taxon>
        <taxon>Alteromonadales</taxon>
        <taxon>Idiomarinaceae</taxon>
        <taxon>Aliidiomarina</taxon>
    </lineage>
</organism>
<evidence type="ECO:0000313" key="2">
    <source>
        <dbReference type="EMBL" id="RUO37774.1"/>
    </source>
</evidence>
<dbReference type="CDD" id="cd04301">
    <property type="entry name" value="NAT_SF"/>
    <property type="match status" value="1"/>
</dbReference>
<dbReference type="EMBL" id="PIPP01000002">
    <property type="protein sequence ID" value="RUO37774.1"/>
    <property type="molecule type" value="Genomic_DNA"/>
</dbReference>
<dbReference type="SUPFAM" id="SSF55729">
    <property type="entry name" value="Acyl-CoA N-acyltransferases (Nat)"/>
    <property type="match status" value="1"/>
</dbReference>
<evidence type="ECO:0000313" key="3">
    <source>
        <dbReference type="Proteomes" id="UP000286934"/>
    </source>
</evidence>
<reference evidence="3" key="1">
    <citation type="journal article" date="2018" name="Front. Microbiol.">
        <title>Genome-Based Analysis Reveals the Taxonomy and Diversity of the Family Idiomarinaceae.</title>
        <authorList>
            <person name="Liu Y."/>
            <person name="Lai Q."/>
            <person name="Shao Z."/>
        </authorList>
    </citation>
    <scope>NUCLEOTIDE SEQUENCE [LARGE SCALE GENOMIC DNA]</scope>
    <source>
        <strain evidence="3">AIS</strain>
    </source>
</reference>
<dbReference type="InterPro" id="IPR016181">
    <property type="entry name" value="Acyl_CoA_acyltransferase"/>
</dbReference>
<protein>
    <recommendedName>
        <fullName evidence="1">N-acetyltransferase domain-containing protein</fullName>
    </recommendedName>
</protein>
<dbReference type="Pfam" id="PF00583">
    <property type="entry name" value="Acetyltransf_1"/>
    <property type="match status" value="1"/>
</dbReference>
<name>A0A432WVH7_9GAMM</name>
<gene>
    <name evidence="2" type="ORF">CWE13_07470</name>
</gene>
<dbReference type="GO" id="GO:0016747">
    <property type="term" value="F:acyltransferase activity, transferring groups other than amino-acyl groups"/>
    <property type="evidence" value="ECO:0007669"/>
    <property type="project" value="InterPro"/>
</dbReference>
<proteinExistence type="predicted"/>
<sequence>MNVNGIKLQFQPVTLAKDTKTIEQVGQLFMTHPATNRFEISDLKSKLNAKYFYVITGDNNALIAAASACVDESNSAVFKILNFIVSARYRGLGIGAWFLAKIESEARKVLASLPSNTSNLKIGGIPGGDSAFFYIRQGYESQDFLLIKKL</sequence>
<evidence type="ECO:0000259" key="1">
    <source>
        <dbReference type="PROSITE" id="PS51186"/>
    </source>
</evidence>
<keyword evidence="3" id="KW-1185">Reference proteome</keyword>
<comment type="caution">
    <text evidence="2">The sequence shown here is derived from an EMBL/GenBank/DDBJ whole genome shotgun (WGS) entry which is preliminary data.</text>
</comment>
<dbReference type="RefSeq" id="WP_126807288.1">
    <property type="nucleotide sequence ID" value="NZ_PIPP01000002.1"/>
</dbReference>
<feature type="domain" description="N-acetyltransferase" evidence="1">
    <location>
        <begin position="8"/>
        <end position="150"/>
    </location>
</feature>
<dbReference type="Gene3D" id="3.40.630.30">
    <property type="match status" value="1"/>
</dbReference>